<keyword evidence="12" id="KW-1185">Reference proteome</keyword>
<dbReference type="Pfam" id="PF13844">
    <property type="entry name" value="Glyco_transf_41"/>
    <property type="match status" value="2"/>
</dbReference>
<feature type="domain" description="O-GlcNAc transferase C-terminal" evidence="10">
    <location>
        <begin position="263"/>
        <end position="419"/>
    </location>
</feature>
<dbReference type="Gene3D" id="3.40.50.11380">
    <property type="match status" value="1"/>
</dbReference>
<keyword evidence="5 11" id="KW-0808">Transferase</keyword>
<dbReference type="Gene3D" id="3.40.50.2000">
    <property type="entry name" value="Glycogen Phosphorylase B"/>
    <property type="match status" value="1"/>
</dbReference>
<dbReference type="SUPFAM" id="SSF53756">
    <property type="entry name" value="UDP-Glycosyltransferase/glycogen phosphorylase"/>
    <property type="match status" value="1"/>
</dbReference>
<dbReference type="SMART" id="SM00028">
    <property type="entry name" value="TPR"/>
    <property type="match status" value="3"/>
</dbReference>
<feature type="domain" description="Glycosyltransferase 2-like" evidence="9">
    <location>
        <begin position="640"/>
        <end position="752"/>
    </location>
</feature>
<sequence length="943" mass="102592">MTASRPSDESQLQELNRAIAANELSQAATVAFVLARRGALPIMQLIGLAGLMGHAGQTQRAAELYHLWLHCTESPLLFAAWYNLGVLQIQADEQQEAEQSLRAALAIKPDFIDARMTLGTLQERLRQHEAALATWRAALAQIDPDHPASRPQQIQALNSVARVAALRKHYPEAEDACARSLLLDPKQPEIVAQWISLRQQQCAWPICAPLPGLAEADLDHSASAASMLCISDDPAGQLATATRHPVNRAAPPAPLADEQGYLHRKLRIGYLSADFSDHAAARLTAELYGLHQRAQFEIYGFSWNEEDRSGLRARIALQLDHHIRLTVMSDLQAAQTIRAHEIDILVDLHGLGADGRPGILAHRPAPVQIAWLGHPGTSAMPAVDYLLADSFVAPPALTPSLTEQPLYLPDCVQIHDRRRAVGPAPTRASCGLPDAAFVFCSFNSARKLTPAQFAAWMRILRRVPDSVLWLCTDTEPVRDNLRVAALRHGIASERLVFAPRTPHSAYLARLQLADLCLDTLPLSGGEAAADALWAGVPVLTHAGHSYAARLGGSLLHAIGLPELVTRSARAYEDKAVRLAGKPQELARLRRRLAKNRDRTPLFDTPALVRHLEQLYLQVARGTLQRDAAASQPDVSLPLVSILIPTGDLDNPEQLDRTVRSALEQHYGRCEIIVSDSGTGDSRRRKLAKLLAAHPQLRYNRAPALNPEDNLDHCLTLALGDYIAVAPPGDVLHADKLSRMMHFYQTYPGIGLVACWRQPVGADGTPLPGAPLLPTETAVVGASLANVLLTSESGAGGVLCQPASLLLRRTELGASFGHYQGRRYRHLAGVATALAALAGRECAYLPAPLSTFQPPLPAAADSASAVQELLAPALERLYLLYEAHTRQHFLTDSVKFKALLASRLNVLSALVQQHYRALAEGDPQHNEAIQQALRQGYQMLLASH</sequence>
<dbReference type="PANTHER" id="PTHR44998">
    <property type="match status" value="1"/>
</dbReference>
<name>A0A1M7N329_9BURK</name>
<evidence type="ECO:0000256" key="3">
    <source>
        <dbReference type="ARBA" id="ARBA00011970"/>
    </source>
</evidence>
<dbReference type="SUPFAM" id="SSF53448">
    <property type="entry name" value="Nucleotide-diphospho-sugar transferases"/>
    <property type="match status" value="1"/>
</dbReference>
<dbReference type="Pfam" id="PF00535">
    <property type="entry name" value="Glycos_transf_2"/>
    <property type="match status" value="1"/>
</dbReference>
<keyword evidence="7 8" id="KW-0802">TPR repeat</keyword>
<proteinExistence type="inferred from homology"/>
<dbReference type="InterPro" id="IPR001173">
    <property type="entry name" value="Glyco_trans_2-like"/>
</dbReference>
<evidence type="ECO:0000259" key="9">
    <source>
        <dbReference type="Pfam" id="PF00535"/>
    </source>
</evidence>
<keyword evidence="6" id="KW-0677">Repeat</keyword>
<dbReference type="Gene3D" id="3.90.550.10">
    <property type="entry name" value="Spore Coat Polysaccharide Biosynthesis Protein SpsA, Chain A"/>
    <property type="match status" value="1"/>
</dbReference>
<dbReference type="InterPro" id="IPR029044">
    <property type="entry name" value="Nucleotide-diphossugar_trans"/>
</dbReference>
<organism evidence="11 12">
    <name type="scientific">Duganella sacchari</name>
    <dbReference type="NCBI Taxonomy" id="551987"/>
    <lineage>
        <taxon>Bacteria</taxon>
        <taxon>Pseudomonadati</taxon>
        <taxon>Pseudomonadota</taxon>
        <taxon>Betaproteobacteria</taxon>
        <taxon>Burkholderiales</taxon>
        <taxon>Oxalobacteraceae</taxon>
        <taxon>Telluria group</taxon>
        <taxon>Duganella</taxon>
    </lineage>
</organism>
<protein>
    <recommendedName>
        <fullName evidence="3">protein O-GlcNAc transferase</fullName>
        <ecNumber evidence="3">2.4.1.255</ecNumber>
    </recommendedName>
</protein>
<dbReference type="GO" id="GO:0097363">
    <property type="term" value="F:protein O-acetylglucosaminyltransferase activity"/>
    <property type="evidence" value="ECO:0007669"/>
    <property type="project" value="UniProtKB-EC"/>
</dbReference>
<reference evidence="12" key="1">
    <citation type="submission" date="2016-11" db="EMBL/GenBank/DDBJ databases">
        <authorList>
            <person name="Varghese N."/>
            <person name="Submissions S."/>
        </authorList>
    </citation>
    <scope>NUCLEOTIDE SEQUENCE [LARGE SCALE GENOMIC DNA]</scope>
    <source>
        <strain evidence="12">Sac-22</strain>
    </source>
</reference>
<evidence type="ECO:0000313" key="12">
    <source>
        <dbReference type="Proteomes" id="UP000184339"/>
    </source>
</evidence>
<evidence type="ECO:0000256" key="2">
    <source>
        <dbReference type="ARBA" id="ARBA00005386"/>
    </source>
</evidence>
<evidence type="ECO:0000256" key="4">
    <source>
        <dbReference type="ARBA" id="ARBA00022676"/>
    </source>
</evidence>
<feature type="repeat" description="TPR" evidence="8">
    <location>
        <begin position="78"/>
        <end position="111"/>
    </location>
</feature>
<feature type="domain" description="O-GlcNAc transferase C-terminal" evidence="10">
    <location>
        <begin position="426"/>
        <end position="607"/>
    </location>
</feature>
<evidence type="ECO:0000256" key="8">
    <source>
        <dbReference type="PROSITE-ProRule" id="PRU00339"/>
    </source>
</evidence>
<dbReference type="STRING" id="551987.SAMN05192549_103429"/>
<dbReference type="InterPro" id="IPR011990">
    <property type="entry name" value="TPR-like_helical_dom_sf"/>
</dbReference>
<evidence type="ECO:0000256" key="7">
    <source>
        <dbReference type="ARBA" id="ARBA00022803"/>
    </source>
</evidence>
<evidence type="ECO:0000256" key="5">
    <source>
        <dbReference type="ARBA" id="ARBA00022679"/>
    </source>
</evidence>
<evidence type="ECO:0000259" key="10">
    <source>
        <dbReference type="Pfam" id="PF13844"/>
    </source>
</evidence>
<dbReference type="InterPro" id="IPR029489">
    <property type="entry name" value="OGT/SEC/SPY_C"/>
</dbReference>
<dbReference type="PANTHER" id="PTHR44998:SF1">
    <property type="entry name" value="UDP-N-ACETYLGLUCOSAMINE--PEPTIDE N-ACETYLGLUCOSAMINYLTRANSFERASE 110 KDA SUBUNIT"/>
    <property type="match status" value="1"/>
</dbReference>
<comment type="similarity">
    <text evidence="2">Belongs to the glycosyltransferase 41 family. O-GlcNAc transferase subfamily.</text>
</comment>
<dbReference type="AlphaFoldDB" id="A0A1M7N329"/>
<dbReference type="Proteomes" id="UP000184339">
    <property type="component" value="Unassembled WGS sequence"/>
</dbReference>
<dbReference type="EMBL" id="FRCX01000003">
    <property type="protein sequence ID" value="SHM97371.1"/>
    <property type="molecule type" value="Genomic_DNA"/>
</dbReference>
<dbReference type="OrthoDB" id="101857at2"/>
<comment type="pathway">
    <text evidence="1">Protein modification; protein glycosylation.</text>
</comment>
<dbReference type="PROSITE" id="PS50005">
    <property type="entry name" value="TPR"/>
    <property type="match status" value="1"/>
</dbReference>
<keyword evidence="4" id="KW-0328">Glycosyltransferase</keyword>
<dbReference type="CDD" id="cd00761">
    <property type="entry name" value="Glyco_tranf_GTA_type"/>
    <property type="match status" value="1"/>
</dbReference>
<accession>A0A1M7N329</accession>
<gene>
    <name evidence="11" type="ORF">SAMN05192549_103429</name>
</gene>
<dbReference type="SUPFAM" id="SSF48452">
    <property type="entry name" value="TPR-like"/>
    <property type="match status" value="1"/>
</dbReference>
<dbReference type="RefSeq" id="WP_072783488.1">
    <property type="nucleotide sequence ID" value="NZ_FRCX01000003.1"/>
</dbReference>
<dbReference type="Gene3D" id="1.25.40.10">
    <property type="entry name" value="Tetratricopeptide repeat domain"/>
    <property type="match status" value="1"/>
</dbReference>
<evidence type="ECO:0000256" key="1">
    <source>
        <dbReference type="ARBA" id="ARBA00004922"/>
    </source>
</evidence>
<evidence type="ECO:0000256" key="6">
    <source>
        <dbReference type="ARBA" id="ARBA00022737"/>
    </source>
</evidence>
<evidence type="ECO:0000313" key="11">
    <source>
        <dbReference type="EMBL" id="SHM97371.1"/>
    </source>
</evidence>
<dbReference type="InterPro" id="IPR019734">
    <property type="entry name" value="TPR_rpt"/>
</dbReference>
<dbReference type="EC" id="2.4.1.255" evidence="3"/>